<evidence type="ECO:0000313" key="2">
    <source>
        <dbReference type="EMBL" id="QJQ32180.1"/>
    </source>
</evidence>
<dbReference type="EMBL" id="CP053015">
    <property type="protein sequence ID" value="QJQ32180.1"/>
    <property type="molecule type" value="Genomic_DNA"/>
</dbReference>
<evidence type="ECO:0000313" key="3">
    <source>
        <dbReference type="Proteomes" id="UP000503018"/>
    </source>
</evidence>
<dbReference type="Pfam" id="PF14352">
    <property type="entry name" value="DUF4402"/>
    <property type="match status" value="1"/>
</dbReference>
<keyword evidence="3" id="KW-1185">Reference proteome</keyword>
<dbReference type="Proteomes" id="UP000503018">
    <property type="component" value="Chromosome"/>
</dbReference>
<organism evidence="2 3">
    <name type="scientific">Sphingomonas lacunae</name>
    <dbReference type="NCBI Taxonomy" id="2698828"/>
    <lineage>
        <taxon>Bacteria</taxon>
        <taxon>Pseudomonadati</taxon>
        <taxon>Pseudomonadota</taxon>
        <taxon>Alphaproteobacteria</taxon>
        <taxon>Sphingomonadales</taxon>
        <taxon>Sphingomonadaceae</taxon>
        <taxon>Sphingomonas</taxon>
    </lineage>
</organism>
<feature type="chain" id="PRO_5026841609" evidence="1">
    <location>
        <begin position="31"/>
        <end position="191"/>
    </location>
</feature>
<gene>
    <name evidence="2" type="ORF">GV829_06685</name>
</gene>
<accession>A0A6M4AUU0</accession>
<name>A0A6M4AUU0_9SPHN</name>
<proteinExistence type="predicted"/>
<dbReference type="InterPro" id="IPR025514">
    <property type="entry name" value="DUF4402"/>
</dbReference>
<reference evidence="2 3" key="1">
    <citation type="submission" date="2020-01" db="EMBL/GenBank/DDBJ databases">
        <title>Sphingomonas sp. strain CSW-10.</title>
        <authorList>
            <person name="Chen W.-M."/>
        </authorList>
    </citation>
    <scope>NUCLEOTIDE SEQUENCE [LARGE SCALE GENOMIC DNA]</scope>
    <source>
        <strain evidence="2 3">CSW-10</strain>
    </source>
</reference>
<protein>
    <submittedName>
        <fullName evidence="2">DUF4402 domain-containing protein</fullName>
    </submittedName>
</protein>
<sequence length="191" mass="19851">MGTSLLPFMRHVSMSISAAMASVFVPFALAAPAQAQTAGDSEAARSEAIILRPLSFFRVQDLEFGDFVPGATGGVVRVLPNGTRTATGSITLVGANHQPARFAGLGTFNRQVDISVSANSIQLTGPGAPMTLSQFEIGSTPTAILTTTPLRFRIASTTGIFNFPIGGRLAVNANQAAGTYAGTFVITLNYL</sequence>
<dbReference type="AlphaFoldDB" id="A0A6M4AUU0"/>
<feature type="signal peptide" evidence="1">
    <location>
        <begin position="1"/>
        <end position="30"/>
    </location>
</feature>
<evidence type="ECO:0000256" key="1">
    <source>
        <dbReference type="SAM" id="SignalP"/>
    </source>
</evidence>
<keyword evidence="1" id="KW-0732">Signal</keyword>
<dbReference type="KEGG" id="slan:GV829_06685"/>